<dbReference type="Proteomes" id="UP000056905">
    <property type="component" value="Chromosome"/>
</dbReference>
<keyword evidence="1" id="KW-1133">Transmembrane helix</keyword>
<keyword evidence="4" id="KW-1185">Reference proteome</keyword>
<feature type="transmembrane region" description="Helical" evidence="1">
    <location>
        <begin position="122"/>
        <end position="146"/>
    </location>
</feature>
<dbReference type="KEGG" id="chq:AQ619_06935"/>
<reference evidence="3 4" key="1">
    <citation type="submission" date="2015-10" db="EMBL/GenBank/DDBJ databases">
        <title>Conservation of the essential genome among Caulobacter and Brevundimonas species.</title>
        <authorList>
            <person name="Scott D."/>
            <person name="Ely B."/>
        </authorList>
    </citation>
    <scope>NUCLEOTIDE SEQUENCE [LARGE SCALE GENOMIC DNA]</scope>
    <source>
        <strain evidence="3 4">CB4</strain>
    </source>
</reference>
<dbReference type="GO" id="GO:0000155">
    <property type="term" value="F:phosphorelay sensor kinase activity"/>
    <property type="evidence" value="ECO:0007669"/>
    <property type="project" value="InterPro"/>
</dbReference>
<feature type="transmembrane region" description="Helical" evidence="1">
    <location>
        <begin position="12"/>
        <end position="32"/>
    </location>
</feature>
<dbReference type="AlphaFoldDB" id="A0A0P0NYE9"/>
<feature type="domain" description="Signal transduction histidine kinase internal region" evidence="2">
    <location>
        <begin position="166"/>
        <end position="245"/>
    </location>
</feature>
<protein>
    <recommendedName>
        <fullName evidence="2">Signal transduction histidine kinase internal region domain-containing protein</fullName>
    </recommendedName>
</protein>
<keyword evidence="1" id="KW-0472">Membrane</keyword>
<feature type="transmembrane region" description="Helical" evidence="1">
    <location>
        <begin position="74"/>
        <end position="102"/>
    </location>
</feature>
<keyword evidence="1" id="KW-0812">Transmembrane</keyword>
<dbReference type="InterPro" id="IPR010559">
    <property type="entry name" value="Sig_transdc_His_kin_internal"/>
</dbReference>
<dbReference type="Gene3D" id="3.30.565.10">
    <property type="entry name" value="Histidine kinase-like ATPase, C-terminal domain"/>
    <property type="match status" value="1"/>
</dbReference>
<evidence type="ECO:0000259" key="2">
    <source>
        <dbReference type="Pfam" id="PF06580"/>
    </source>
</evidence>
<feature type="transmembrane region" description="Helical" evidence="1">
    <location>
        <begin position="44"/>
        <end position="62"/>
    </location>
</feature>
<gene>
    <name evidence="3" type="ORF">AQ619_06935</name>
</gene>
<dbReference type="SUPFAM" id="SSF55874">
    <property type="entry name" value="ATPase domain of HSP90 chaperone/DNA topoisomerase II/histidine kinase"/>
    <property type="match status" value="1"/>
</dbReference>
<dbReference type="RefSeq" id="WP_062145783.1">
    <property type="nucleotide sequence ID" value="NZ_CP013002.1"/>
</dbReference>
<dbReference type="Pfam" id="PF06580">
    <property type="entry name" value="His_kinase"/>
    <property type="match status" value="1"/>
</dbReference>
<accession>A0A0P0NYE9</accession>
<dbReference type="PANTHER" id="PTHR34220">
    <property type="entry name" value="SENSOR HISTIDINE KINASE YPDA"/>
    <property type="match status" value="1"/>
</dbReference>
<dbReference type="InterPro" id="IPR050640">
    <property type="entry name" value="Bact_2-comp_sensor_kinase"/>
</dbReference>
<dbReference type="EMBL" id="CP013002">
    <property type="protein sequence ID" value="ALL13105.1"/>
    <property type="molecule type" value="Genomic_DNA"/>
</dbReference>
<organism evidence="3 4">
    <name type="scientific">Caulobacter henricii</name>
    <dbReference type="NCBI Taxonomy" id="69395"/>
    <lineage>
        <taxon>Bacteria</taxon>
        <taxon>Pseudomonadati</taxon>
        <taxon>Pseudomonadota</taxon>
        <taxon>Alphaproteobacteria</taxon>
        <taxon>Caulobacterales</taxon>
        <taxon>Caulobacteraceae</taxon>
        <taxon>Caulobacter</taxon>
    </lineage>
</organism>
<evidence type="ECO:0000313" key="4">
    <source>
        <dbReference type="Proteomes" id="UP000056905"/>
    </source>
</evidence>
<dbReference type="InterPro" id="IPR036890">
    <property type="entry name" value="HATPase_C_sf"/>
</dbReference>
<evidence type="ECO:0000256" key="1">
    <source>
        <dbReference type="SAM" id="Phobius"/>
    </source>
</evidence>
<sequence length="358" mass="39919">MKFFPREGQFWIYHGAAMTFVVMVTLLSILLFGRLDANNLASTLAWMPAYTIAVLGFRWLYLHRRWADLPMGRLVPVVIGYGSLSGFAVMATVAAMVMPFFWQQISASRAEFNSLDFLARNILGNGLQAQLFIGAWAFVYVSAAAAQRAREGELKNLRLQMSLKAAQLSSLSNQLNPHFLFNTLNNIRFMIHEDGSRADAMIVALSELLRYSLESSQQGKVKLTQELAVIEAFISIMRTQMEDRLDFRLSVPASMSSCLLPPMVLQLLLENAIKHGLDHLPQGGMISLEGEDRGDSLTFTVVNAIPRAPANIKPGLGLGLPNIEHRLRLLYGDRATIRTQQTAGCFHVELNMPKEFVS</sequence>
<proteinExistence type="predicted"/>
<name>A0A0P0NYE9_9CAUL</name>
<dbReference type="STRING" id="69395.AQ619_06935"/>
<dbReference type="PANTHER" id="PTHR34220:SF7">
    <property type="entry name" value="SENSOR HISTIDINE KINASE YPDA"/>
    <property type="match status" value="1"/>
</dbReference>
<evidence type="ECO:0000313" key="3">
    <source>
        <dbReference type="EMBL" id="ALL13105.1"/>
    </source>
</evidence>
<dbReference type="GO" id="GO:0016020">
    <property type="term" value="C:membrane"/>
    <property type="evidence" value="ECO:0007669"/>
    <property type="project" value="InterPro"/>
</dbReference>